<gene>
    <name evidence="2" type="ORF">BpHYR1_046267</name>
</gene>
<protein>
    <submittedName>
        <fullName evidence="2">Transposable element tcb1 transposase</fullName>
    </submittedName>
</protein>
<dbReference type="AlphaFoldDB" id="A0A3M7SGA2"/>
<accession>A0A3M7SGA2</accession>
<proteinExistence type="predicted"/>
<dbReference type="OrthoDB" id="10049726at2759"/>
<organism evidence="2 3">
    <name type="scientific">Brachionus plicatilis</name>
    <name type="common">Marine rotifer</name>
    <name type="synonym">Brachionus muelleri</name>
    <dbReference type="NCBI Taxonomy" id="10195"/>
    <lineage>
        <taxon>Eukaryota</taxon>
        <taxon>Metazoa</taxon>
        <taxon>Spiralia</taxon>
        <taxon>Gnathifera</taxon>
        <taxon>Rotifera</taxon>
        <taxon>Eurotatoria</taxon>
        <taxon>Monogononta</taxon>
        <taxon>Pseudotrocha</taxon>
        <taxon>Ploima</taxon>
        <taxon>Brachionidae</taxon>
        <taxon>Brachionus</taxon>
    </lineage>
</organism>
<feature type="signal peptide" evidence="1">
    <location>
        <begin position="1"/>
        <end position="15"/>
    </location>
</feature>
<evidence type="ECO:0000256" key="1">
    <source>
        <dbReference type="SAM" id="SignalP"/>
    </source>
</evidence>
<name>A0A3M7SGA2_BRAPC</name>
<comment type="caution">
    <text evidence="2">The sequence shown here is derived from an EMBL/GenBank/DDBJ whole genome shotgun (WGS) entry which is preliminary data.</text>
</comment>
<dbReference type="EMBL" id="REGN01001428">
    <property type="protein sequence ID" value="RNA34715.1"/>
    <property type="molecule type" value="Genomic_DNA"/>
</dbReference>
<evidence type="ECO:0000313" key="2">
    <source>
        <dbReference type="EMBL" id="RNA34715.1"/>
    </source>
</evidence>
<sequence length="71" mass="8099">MTILLFLLMVHIAGAKRVQIINGQKKDSLVKPFLICCADGWIIDCYGPIKANKNDASILDYIHFHDFYCKI</sequence>
<dbReference type="Proteomes" id="UP000276133">
    <property type="component" value="Unassembled WGS sequence"/>
</dbReference>
<evidence type="ECO:0000313" key="3">
    <source>
        <dbReference type="Proteomes" id="UP000276133"/>
    </source>
</evidence>
<keyword evidence="1" id="KW-0732">Signal</keyword>
<keyword evidence="3" id="KW-1185">Reference proteome</keyword>
<feature type="chain" id="PRO_5018014054" evidence="1">
    <location>
        <begin position="16"/>
        <end position="71"/>
    </location>
</feature>
<reference evidence="2 3" key="1">
    <citation type="journal article" date="2018" name="Sci. Rep.">
        <title>Genomic signatures of local adaptation to the degree of environmental predictability in rotifers.</title>
        <authorList>
            <person name="Franch-Gras L."/>
            <person name="Hahn C."/>
            <person name="Garcia-Roger E.M."/>
            <person name="Carmona M.J."/>
            <person name="Serra M."/>
            <person name="Gomez A."/>
        </authorList>
    </citation>
    <scope>NUCLEOTIDE SEQUENCE [LARGE SCALE GENOMIC DNA]</scope>
    <source>
        <strain evidence="2">HYR1</strain>
    </source>
</reference>